<dbReference type="AlphaFoldDB" id="A0A3P6SM84"/>
<dbReference type="Proteomes" id="UP000271889">
    <property type="component" value="Unassembled WGS sequence"/>
</dbReference>
<protein>
    <recommendedName>
        <fullName evidence="2">Fibronectin type-III domain-containing protein</fullName>
    </recommendedName>
</protein>
<sequence length="215" mass="23421">MPSAIIEGYGKGAIRVTWTVPKIVIPPNATLMFEVRRIDDKSEIVYSGAEPTCRIEGLTSRQHVEVQIRAVVVAGDGTRHEGDWSPVTGGNAPRDAPNAPTELAINNERTVLTWKAPESSPDIRYRVHCSQITSGHEVEETISELGECQYSLALLEHAKQFTCRVSAFHDGGESPLSQPLVFTTRSGAPAQPDGKPFLCFGFCFRLENAVSAVTT</sequence>
<dbReference type="InterPro" id="IPR013783">
    <property type="entry name" value="Ig-like_fold"/>
</dbReference>
<dbReference type="CDD" id="cd00063">
    <property type="entry name" value="FN3"/>
    <property type="match status" value="1"/>
</dbReference>
<keyword evidence="4" id="KW-1185">Reference proteome</keyword>
<evidence type="ECO:0000259" key="2">
    <source>
        <dbReference type="PROSITE" id="PS50853"/>
    </source>
</evidence>
<dbReference type="EMBL" id="UYRV01023362">
    <property type="protein sequence ID" value="VDK73447.1"/>
    <property type="molecule type" value="Genomic_DNA"/>
</dbReference>
<evidence type="ECO:0000256" key="1">
    <source>
        <dbReference type="SAM" id="MobiDB-lite"/>
    </source>
</evidence>
<dbReference type="Pfam" id="PF00041">
    <property type="entry name" value="fn3"/>
    <property type="match status" value="1"/>
</dbReference>
<feature type="domain" description="Fibronectin type-III" evidence="2">
    <location>
        <begin position="96"/>
        <end position="187"/>
    </location>
</feature>
<gene>
    <name evidence="3" type="ORF">CGOC_LOCUS6937</name>
</gene>
<dbReference type="SUPFAM" id="SSF49265">
    <property type="entry name" value="Fibronectin type III"/>
    <property type="match status" value="1"/>
</dbReference>
<evidence type="ECO:0000313" key="4">
    <source>
        <dbReference type="Proteomes" id="UP000271889"/>
    </source>
</evidence>
<evidence type="ECO:0000313" key="3">
    <source>
        <dbReference type="EMBL" id="VDK73447.1"/>
    </source>
</evidence>
<dbReference type="PROSITE" id="PS50853">
    <property type="entry name" value="FN3"/>
    <property type="match status" value="2"/>
</dbReference>
<accession>A0A3P6SM84</accession>
<dbReference type="SMART" id="SM00060">
    <property type="entry name" value="FN3"/>
    <property type="match status" value="2"/>
</dbReference>
<dbReference type="Gene3D" id="2.60.40.10">
    <property type="entry name" value="Immunoglobulins"/>
    <property type="match status" value="2"/>
</dbReference>
<name>A0A3P6SM84_CYLGO</name>
<reference evidence="3 4" key="1">
    <citation type="submission" date="2018-11" db="EMBL/GenBank/DDBJ databases">
        <authorList>
            <consortium name="Pathogen Informatics"/>
        </authorList>
    </citation>
    <scope>NUCLEOTIDE SEQUENCE [LARGE SCALE GENOMIC DNA]</scope>
</reference>
<feature type="domain" description="Fibronectin type-III" evidence="2">
    <location>
        <begin position="1"/>
        <end position="95"/>
    </location>
</feature>
<feature type="region of interest" description="Disordered" evidence="1">
    <location>
        <begin position="79"/>
        <end position="99"/>
    </location>
</feature>
<dbReference type="InterPro" id="IPR036116">
    <property type="entry name" value="FN3_sf"/>
</dbReference>
<dbReference type="InterPro" id="IPR003961">
    <property type="entry name" value="FN3_dom"/>
</dbReference>
<proteinExistence type="predicted"/>
<organism evidence="3 4">
    <name type="scientific">Cylicostephanus goldi</name>
    <name type="common">Nematode worm</name>
    <dbReference type="NCBI Taxonomy" id="71465"/>
    <lineage>
        <taxon>Eukaryota</taxon>
        <taxon>Metazoa</taxon>
        <taxon>Ecdysozoa</taxon>
        <taxon>Nematoda</taxon>
        <taxon>Chromadorea</taxon>
        <taxon>Rhabditida</taxon>
        <taxon>Rhabditina</taxon>
        <taxon>Rhabditomorpha</taxon>
        <taxon>Strongyloidea</taxon>
        <taxon>Strongylidae</taxon>
        <taxon>Cylicostephanus</taxon>
    </lineage>
</organism>
<dbReference type="OrthoDB" id="5835629at2759"/>